<dbReference type="OrthoDB" id="440424at2759"/>
<keyword evidence="4 6" id="KW-1133">Transmembrane helix</keyword>
<proteinExistence type="inferred from homology"/>
<evidence type="ECO:0000256" key="4">
    <source>
        <dbReference type="ARBA" id="ARBA00022989"/>
    </source>
</evidence>
<protein>
    <submittedName>
        <fullName evidence="7">Uncharacterized protein</fullName>
    </submittedName>
</protein>
<gene>
    <name evidence="7" type="ORF">GTA08_BOTSDO13286</name>
</gene>
<evidence type="ECO:0000256" key="3">
    <source>
        <dbReference type="ARBA" id="ARBA00022692"/>
    </source>
</evidence>
<evidence type="ECO:0000256" key="2">
    <source>
        <dbReference type="ARBA" id="ARBA00007262"/>
    </source>
</evidence>
<comment type="caution">
    <text evidence="7">The sequence shown here is derived from an EMBL/GenBank/DDBJ whole genome shotgun (WGS) entry which is preliminary data.</text>
</comment>
<accession>A0A8H4NDF4</accession>
<keyword evidence="8" id="KW-1185">Reference proteome</keyword>
<evidence type="ECO:0000256" key="5">
    <source>
        <dbReference type="ARBA" id="ARBA00023136"/>
    </source>
</evidence>
<dbReference type="GO" id="GO:0016020">
    <property type="term" value="C:membrane"/>
    <property type="evidence" value="ECO:0007669"/>
    <property type="project" value="UniProtKB-SubCell"/>
</dbReference>
<dbReference type="InterPro" id="IPR009311">
    <property type="entry name" value="IFI6/IFI27-like"/>
</dbReference>
<comment type="similarity">
    <text evidence="2">Belongs to the IFI6/IFI27 family.</text>
</comment>
<reference evidence="7" key="1">
    <citation type="submission" date="2020-04" db="EMBL/GenBank/DDBJ databases">
        <title>Genome Assembly and Annotation of Botryosphaeria dothidea sdau 11-99, a Latent Pathogen of Apple Fruit Ring Rot in China.</title>
        <authorList>
            <person name="Yu C."/>
            <person name="Diao Y."/>
            <person name="Lu Q."/>
            <person name="Zhao J."/>
            <person name="Cui S."/>
            <person name="Peng C."/>
            <person name="He B."/>
            <person name="Liu H."/>
        </authorList>
    </citation>
    <scope>NUCLEOTIDE SEQUENCE [LARGE SCALE GENOMIC DNA]</scope>
    <source>
        <strain evidence="7">Sdau11-99</strain>
    </source>
</reference>
<dbReference type="Gene3D" id="6.10.110.10">
    <property type="match status" value="1"/>
</dbReference>
<dbReference type="AlphaFoldDB" id="A0A8H4NDF4"/>
<keyword evidence="5 6" id="KW-0472">Membrane</keyword>
<dbReference type="Pfam" id="PF06140">
    <property type="entry name" value="Ifi-6-16"/>
    <property type="match status" value="1"/>
</dbReference>
<name>A0A8H4NDF4_9PEZI</name>
<sequence>MAHAGNPDFIPETRFSVTPLIATAVSIKLCGVKHDITNFFASAKGTISSHAHTTVKIIQSSLPNRARRVVDAFLRRLSHLIIQAADWVKEHPTEAAIYGAIIIIFIVLLATSPQILAAIGFTNVGPAVGTAAAAWQAASGPIAAHSLFAILQSAAMGGYGVSVLLGAGTVGTAVGMLATAI</sequence>
<evidence type="ECO:0000313" key="8">
    <source>
        <dbReference type="Proteomes" id="UP000572817"/>
    </source>
</evidence>
<dbReference type="Proteomes" id="UP000572817">
    <property type="component" value="Unassembled WGS sequence"/>
</dbReference>
<comment type="subcellular location">
    <subcellularLocation>
        <location evidence="1">Membrane</location>
        <topology evidence="1">Multi-pass membrane protein</topology>
    </subcellularLocation>
</comment>
<evidence type="ECO:0000313" key="7">
    <source>
        <dbReference type="EMBL" id="KAF4311142.1"/>
    </source>
</evidence>
<feature type="transmembrane region" description="Helical" evidence="6">
    <location>
        <begin position="133"/>
        <end position="151"/>
    </location>
</feature>
<keyword evidence="3 6" id="KW-0812">Transmembrane</keyword>
<evidence type="ECO:0000256" key="1">
    <source>
        <dbReference type="ARBA" id="ARBA00004141"/>
    </source>
</evidence>
<dbReference type="EMBL" id="WWBZ02000011">
    <property type="protein sequence ID" value="KAF4311142.1"/>
    <property type="molecule type" value="Genomic_DNA"/>
</dbReference>
<organism evidence="7 8">
    <name type="scientific">Botryosphaeria dothidea</name>
    <dbReference type="NCBI Taxonomy" id="55169"/>
    <lineage>
        <taxon>Eukaryota</taxon>
        <taxon>Fungi</taxon>
        <taxon>Dikarya</taxon>
        <taxon>Ascomycota</taxon>
        <taxon>Pezizomycotina</taxon>
        <taxon>Dothideomycetes</taxon>
        <taxon>Dothideomycetes incertae sedis</taxon>
        <taxon>Botryosphaeriales</taxon>
        <taxon>Botryosphaeriaceae</taxon>
        <taxon>Botryosphaeria</taxon>
    </lineage>
</organism>
<evidence type="ECO:0000256" key="6">
    <source>
        <dbReference type="SAM" id="Phobius"/>
    </source>
</evidence>
<feature type="transmembrane region" description="Helical" evidence="6">
    <location>
        <begin position="158"/>
        <end position="178"/>
    </location>
</feature>
<dbReference type="InterPro" id="IPR038213">
    <property type="entry name" value="IFI6/IFI27-like_sf"/>
</dbReference>
<feature type="transmembrane region" description="Helical" evidence="6">
    <location>
        <begin position="95"/>
        <end position="121"/>
    </location>
</feature>